<protein>
    <submittedName>
        <fullName evidence="2">Uncharacterized protein</fullName>
    </submittedName>
</protein>
<evidence type="ECO:0000256" key="1">
    <source>
        <dbReference type="SAM" id="Phobius"/>
    </source>
</evidence>
<proteinExistence type="predicted"/>
<dbReference type="RefSeq" id="WP_281247336.1">
    <property type="nucleotide sequence ID" value="NZ_FOLH01000003.1"/>
</dbReference>
<gene>
    <name evidence="2" type="ORF">SAMN05660443_1864</name>
</gene>
<keyword evidence="1" id="KW-1133">Transmembrane helix</keyword>
<feature type="transmembrane region" description="Helical" evidence="1">
    <location>
        <begin position="20"/>
        <end position="39"/>
    </location>
</feature>
<keyword evidence="1" id="KW-0472">Membrane</keyword>
<name>A0A1I1H983_9GAMM</name>
<dbReference type="EMBL" id="FOLH01000003">
    <property type="protein sequence ID" value="SFC20142.1"/>
    <property type="molecule type" value="Genomic_DNA"/>
</dbReference>
<organism evidence="2 3">
    <name type="scientific">Marinospirillum celere</name>
    <dbReference type="NCBI Taxonomy" id="1122252"/>
    <lineage>
        <taxon>Bacteria</taxon>
        <taxon>Pseudomonadati</taxon>
        <taxon>Pseudomonadota</taxon>
        <taxon>Gammaproteobacteria</taxon>
        <taxon>Oceanospirillales</taxon>
        <taxon>Oceanospirillaceae</taxon>
        <taxon>Marinospirillum</taxon>
    </lineage>
</organism>
<dbReference type="AlphaFoldDB" id="A0A1I1H983"/>
<dbReference type="Proteomes" id="UP000199058">
    <property type="component" value="Unassembled WGS sequence"/>
</dbReference>
<keyword evidence="3" id="KW-1185">Reference proteome</keyword>
<reference evidence="2 3" key="1">
    <citation type="submission" date="2016-10" db="EMBL/GenBank/DDBJ databases">
        <authorList>
            <person name="de Groot N.N."/>
        </authorList>
    </citation>
    <scope>NUCLEOTIDE SEQUENCE [LARGE SCALE GENOMIC DNA]</scope>
    <source>
        <strain evidence="2 3">DSM 18438</strain>
    </source>
</reference>
<evidence type="ECO:0000313" key="3">
    <source>
        <dbReference type="Proteomes" id="UP000199058"/>
    </source>
</evidence>
<keyword evidence="1" id="KW-0812">Transmembrane</keyword>
<accession>A0A1I1H983</accession>
<dbReference type="STRING" id="1122252.SAMN05660443_1864"/>
<evidence type="ECO:0000313" key="2">
    <source>
        <dbReference type="EMBL" id="SFC20142.1"/>
    </source>
</evidence>
<sequence>MMHSNEGMHMMSGLPFSLMGWAFLLLMTLGIAALLKYLFTK</sequence>